<comment type="subcellular location">
    <subcellularLocation>
        <location evidence="1">Nucleus</location>
    </subcellularLocation>
</comment>
<reference evidence="6" key="1">
    <citation type="submission" date="2022-07" db="EMBL/GenBank/DDBJ databases">
        <title>Draft genome sequence of Zalerion maritima ATCC 34329, a (micro)plastics degrading marine fungus.</title>
        <authorList>
            <person name="Paco A."/>
            <person name="Goncalves M.F.M."/>
            <person name="Rocha-Santos T.A.P."/>
            <person name="Alves A."/>
        </authorList>
    </citation>
    <scope>NUCLEOTIDE SEQUENCE</scope>
    <source>
        <strain evidence="6">ATCC 34329</strain>
    </source>
</reference>
<gene>
    <name evidence="6" type="ORF">MKZ38_004236</name>
</gene>
<dbReference type="AlphaFoldDB" id="A0AAD5RLL8"/>
<protein>
    <recommendedName>
        <fullName evidence="5">Chromo domain-containing protein</fullName>
    </recommendedName>
</protein>
<organism evidence="6 7">
    <name type="scientific">Zalerion maritima</name>
    <dbReference type="NCBI Taxonomy" id="339359"/>
    <lineage>
        <taxon>Eukaryota</taxon>
        <taxon>Fungi</taxon>
        <taxon>Dikarya</taxon>
        <taxon>Ascomycota</taxon>
        <taxon>Pezizomycotina</taxon>
        <taxon>Sordariomycetes</taxon>
        <taxon>Lulworthiomycetidae</taxon>
        <taxon>Lulworthiales</taxon>
        <taxon>Lulworthiaceae</taxon>
        <taxon>Zalerion</taxon>
    </lineage>
</organism>
<dbReference type="Pfam" id="PF01393">
    <property type="entry name" value="Chromo_shadow"/>
    <property type="match status" value="1"/>
</dbReference>
<feature type="region of interest" description="Disordered" evidence="4">
    <location>
        <begin position="1"/>
        <end position="113"/>
    </location>
</feature>
<dbReference type="GO" id="GO:0006338">
    <property type="term" value="P:chromatin remodeling"/>
    <property type="evidence" value="ECO:0007669"/>
    <property type="project" value="UniProtKB-ARBA"/>
</dbReference>
<dbReference type="InterPro" id="IPR017984">
    <property type="entry name" value="Chromo_dom_subgr"/>
</dbReference>
<feature type="compositionally biased region" description="Acidic residues" evidence="4">
    <location>
        <begin position="55"/>
        <end position="65"/>
    </location>
</feature>
<dbReference type="Proteomes" id="UP001201980">
    <property type="component" value="Unassembled WGS sequence"/>
</dbReference>
<proteinExistence type="predicted"/>
<dbReference type="PRINTS" id="PR00504">
    <property type="entry name" value="CHROMODOMAIN"/>
</dbReference>
<dbReference type="InterPro" id="IPR016197">
    <property type="entry name" value="Chromo-like_dom_sf"/>
</dbReference>
<dbReference type="InterPro" id="IPR023780">
    <property type="entry name" value="Chromo_domain"/>
</dbReference>
<comment type="subunit">
    <text evidence="2">Component of the NuA4 histone acetyltransferase complex.</text>
</comment>
<feature type="domain" description="Chromo" evidence="5">
    <location>
        <begin position="106"/>
        <end position="167"/>
    </location>
</feature>
<dbReference type="InterPro" id="IPR000953">
    <property type="entry name" value="Chromo/chromo_shadow_dom"/>
</dbReference>
<dbReference type="InterPro" id="IPR051219">
    <property type="entry name" value="Heterochromatin_chromo-domain"/>
</dbReference>
<accession>A0AAD5RLL8</accession>
<dbReference type="GO" id="GO:0000792">
    <property type="term" value="C:heterochromatin"/>
    <property type="evidence" value="ECO:0007669"/>
    <property type="project" value="UniProtKB-ARBA"/>
</dbReference>
<keyword evidence="7" id="KW-1185">Reference proteome</keyword>
<dbReference type="EMBL" id="JAKWBI020000248">
    <property type="protein sequence ID" value="KAJ2898018.1"/>
    <property type="molecule type" value="Genomic_DNA"/>
</dbReference>
<dbReference type="SMART" id="SM00300">
    <property type="entry name" value="ChSh"/>
    <property type="match status" value="1"/>
</dbReference>
<keyword evidence="3" id="KW-0539">Nucleus</keyword>
<evidence type="ECO:0000256" key="2">
    <source>
        <dbReference type="ARBA" id="ARBA00011353"/>
    </source>
</evidence>
<dbReference type="PROSITE" id="PS50013">
    <property type="entry name" value="CHROMO_2"/>
    <property type="match status" value="1"/>
</dbReference>
<evidence type="ECO:0000259" key="5">
    <source>
        <dbReference type="PROSITE" id="PS50013"/>
    </source>
</evidence>
<dbReference type="CDD" id="cd00024">
    <property type="entry name" value="CD_CSD"/>
    <property type="match status" value="1"/>
</dbReference>
<sequence length="298" mass="33862">MPRLRKPPMALRKPIYATRTTVRRVRSRKSLTPESSPDVALFDSVDDDPKYGDYQDYDEEDDGQDQSDVGSDAPPQLQNGTKSTEEGDEEEQDEEDEDDDEGEDEFVVEKITNHVIDKDGELRFHVKWEGYDDPTDMTWEPEENLEAAPEILQAYFKKIGGREKLFQEAAKKATANKRKRAGRPSLASTSSDIKKPKKQHPAEKTPPPEQGGQFIPPSGSWEDHIAHIDIMQNEDGNLIVCLNWKSGHKTRHHTSQVYKRCPQQMLRFYEKHVKIIHGGNAEAANESNGDSKMEDASE</sequence>
<dbReference type="CDD" id="cd18657">
    <property type="entry name" value="CSD_Swi6"/>
    <property type="match status" value="1"/>
</dbReference>
<dbReference type="Gene3D" id="2.40.50.40">
    <property type="match status" value="2"/>
</dbReference>
<evidence type="ECO:0000313" key="6">
    <source>
        <dbReference type="EMBL" id="KAJ2898018.1"/>
    </source>
</evidence>
<evidence type="ECO:0000256" key="1">
    <source>
        <dbReference type="ARBA" id="ARBA00004123"/>
    </source>
</evidence>
<dbReference type="PROSITE" id="PS00598">
    <property type="entry name" value="CHROMO_1"/>
    <property type="match status" value="1"/>
</dbReference>
<name>A0AAD5RLL8_9PEZI</name>
<comment type="caution">
    <text evidence="6">The sequence shown here is derived from an EMBL/GenBank/DDBJ whole genome shotgun (WGS) entry which is preliminary data.</text>
</comment>
<evidence type="ECO:0000313" key="7">
    <source>
        <dbReference type="Proteomes" id="UP001201980"/>
    </source>
</evidence>
<dbReference type="PANTHER" id="PTHR22812">
    <property type="entry name" value="CHROMOBOX PROTEIN"/>
    <property type="match status" value="1"/>
</dbReference>
<dbReference type="SMART" id="SM00298">
    <property type="entry name" value="CHROMO"/>
    <property type="match status" value="1"/>
</dbReference>
<dbReference type="SUPFAM" id="SSF54160">
    <property type="entry name" value="Chromo domain-like"/>
    <property type="match status" value="2"/>
</dbReference>
<evidence type="ECO:0000256" key="4">
    <source>
        <dbReference type="SAM" id="MobiDB-lite"/>
    </source>
</evidence>
<feature type="compositionally biased region" description="Acidic residues" evidence="4">
    <location>
        <begin position="86"/>
        <end position="106"/>
    </location>
</feature>
<evidence type="ECO:0000256" key="3">
    <source>
        <dbReference type="ARBA" id="ARBA00023242"/>
    </source>
</evidence>
<dbReference type="InterPro" id="IPR023779">
    <property type="entry name" value="Chromodomain_CS"/>
</dbReference>
<dbReference type="GO" id="GO:0005634">
    <property type="term" value="C:nucleus"/>
    <property type="evidence" value="ECO:0007669"/>
    <property type="project" value="UniProtKB-SubCell"/>
</dbReference>
<dbReference type="Pfam" id="PF00385">
    <property type="entry name" value="Chromo"/>
    <property type="match status" value="1"/>
</dbReference>
<dbReference type="InterPro" id="IPR008251">
    <property type="entry name" value="Chromo_shadow_dom"/>
</dbReference>
<feature type="region of interest" description="Disordered" evidence="4">
    <location>
        <begin position="171"/>
        <end position="221"/>
    </location>
</feature>